<reference evidence="12 13" key="1">
    <citation type="submission" date="2009-12" db="EMBL/GenBank/DDBJ databases">
        <title>The draft genome of Batrachochytrium dendrobatidis.</title>
        <authorList>
            <consortium name="US DOE Joint Genome Institute (JGI-PGF)"/>
            <person name="Kuo A."/>
            <person name="Salamov A."/>
            <person name="Schmutz J."/>
            <person name="Lucas S."/>
            <person name="Pitluck S."/>
            <person name="Rosenblum E."/>
            <person name="Stajich J."/>
            <person name="Eisen M."/>
            <person name="Grigoriev I.V."/>
        </authorList>
    </citation>
    <scope>NUCLEOTIDE SEQUENCE [LARGE SCALE GENOMIC DNA]</scope>
    <source>
        <strain evidence="13">JAM81 / FGSC 10211</strain>
    </source>
</reference>
<keyword evidence="7" id="KW-0862">Zinc</keyword>
<evidence type="ECO:0000256" key="6">
    <source>
        <dbReference type="ARBA" id="ARBA00022771"/>
    </source>
</evidence>
<feature type="compositionally biased region" description="Low complexity" evidence="9">
    <location>
        <begin position="543"/>
        <end position="555"/>
    </location>
</feature>
<dbReference type="RefSeq" id="XP_006677998.1">
    <property type="nucleotide sequence ID" value="XM_006677935.1"/>
</dbReference>
<dbReference type="OrthoDB" id="957735at2759"/>
<dbReference type="Gene3D" id="6.10.140.100">
    <property type="match status" value="1"/>
</dbReference>
<dbReference type="InterPro" id="IPR011011">
    <property type="entry name" value="Znf_FYVE_PHD"/>
</dbReference>
<keyword evidence="4" id="KW-0479">Metal-binding</keyword>
<evidence type="ECO:0000256" key="1">
    <source>
        <dbReference type="ARBA" id="ARBA00004125"/>
    </source>
</evidence>
<evidence type="ECO:0000256" key="8">
    <source>
        <dbReference type="PROSITE-ProRule" id="PRU00091"/>
    </source>
</evidence>
<dbReference type="AlphaFoldDB" id="F4NZK1"/>
<dbReference type="GO" id="GO:0005769">
    <property type="term" value="C:early endosome"/>
    <property type="evidence" value="ECO:0000318"/>
    <property type="project" value="GO_Central"/>
</dbReference>
<dbReference type="Gene3D" id="3.30.40.10">
    <property type="entry name" value="Zinc/RING finger domain, C3HC4 (zinc finger)"/>
    <property type="match status" value="1"/>
</dbReference>
<evidence type="ECO:0000313" key="13">
    <source>
        <dbReference type="Proteomes" id="UP000007241"/>
    </source>
</evidence>
<dbReference type="PANTHER" id="PTHR46275:SF1">
    <property type="entry name" value="HEPATOCYTE GROWTH FACTOR-REGULATED TYROSINE KINASE SUBSTRATE"/>
    <property type="match status" value="1"/>
</dbReference>
<feature type="region of interest" description="Disordered" evidence="9">
    <location>
        <begin position="499"/>
        <end position="527"/>
    </location>
</feature>
<accession>F4NZK1</accession>
<dbReference type="InterPro" id="IPR017455">
    <property type="entry name" value="Znf_FYVE-rel"/>
</dbReference>
<dbReference type="Gene3D" id="1.25.40.90">
    <property type="match status" value="1"/>
</dbReference>
<evidence type="ECO:0000256" key="7">
    <source>
        <dbReference type="ARBA" id="ARBA00022833"/>
    </source>
</evidence>
<sequence length="630" mass="68418">MTSLFGNLLSNPFEDLVDKATSENLPVGTDDIVSNLDIADKIKSKEVSAKTAIQSFKRRINHKNPNVQLLALKLTDTCVKNSGHHFLQEVASREFIDNLVSISRSLMNPNTDVKQKILALIQAWGITFKSKPDLSFVCEIYEAMKKEGVIFPPIDAADTAAAIIDTQTVPDWTDSELCMRCRTAFTTFNRKHHCRNCGKTYCNDCSSKRIPLAHLGITEPVRVCDTCHTKLATKSPANTNDFAKTNSANSTTGLGASSTTSTASSNAHEDLAKKEDEDLAKAIAASLGTTNDSGVSSSASRKSTTKQSVRFATQDQESDEDLKRAIEASLRDAERSTPVQRNSNLYGSPPDHQQQSSLYGSESKSFSERTPTAVAVVDSSNDISPTELENIRLFSELVERTEADILSKGITNLNPAQLQALLTQVSPLQVKLHSSIEVAANKYKTLYDINEQINDAVKLYDQFLKQRLTFSQQQHSSVGIPYGHPYLAGVSSAAGVYASPNTQQQPQKQWGAPAVDSNAASQPYQIPGSLSYPPHATFIPGGSVPGVLQPVQQQPAYPPSHNYGHPPSNLAPGSQYSYGAPSQPESNIALQVSNGVPYQPPPSDAHVAQPQRHTQQPPQPVVQEAPLIEL</sequence>
<evidence type="ECO:0000256" key="4">
    <source>
        <dbReference type="ARBA" id="ARBA00022723"/>
    </source>
</evidence>
<dbReference type="GO" id="GO:0032456">
    <property type="term" value="P:endocytic recycling"/>
    <property type="evidence" value="ECO:0000318"/>
    <property type="project" value="GO_Central"/>
</dbReference>
<dbReference type="Proteomes" id="UP000007241">
    <property type="component" value="Unassembled WGS sequence"/>
</dbReference>
<dbReference type="InterPro" id="IPR008942">
    <property type="entry name" value="ENTH_VHS"/>
</dbReference>
<dbReference type="GO" id="GO:0008270">
    <property type="term" value="F:zinc ion binding"/>
    <property type="evidence" value="ECO:0007669"/>
    <property type="project" value="UniProtKB-KW"/>
</dbReference>
<dbReference type="SUPFAM" id="SSF57903">
    <property type="entry name" value="FYVE/PHD zinc finger"/>
    <property type="match status" value="1"/>
</dbReference>
<evidence type="ECO:0000256" key="2">
    <source>
        <dbReference type="ARBA" id="ARBA00008597"/>
    </source>
</evidence>
<feature type="domain" description="FYVE-type" evidence="10">
    <location>
        <begin position="172"/>
        <end position="232"/>
    </location>
</feature>
<dbReference type="GO" id="GO:0035091">
    <property type="term" value="F:phosphatidylinositol binding"/>
    <property type="evidence" value="ECO:0007669"/>
    <property type="project" value="InterPro"/>
</dbReference>
<evidence type="ECO:0000256" key="5">
    <source>
        <dbReference type="ARBA" id="ARBA00022753"/>
    </source>
</evidence>
<dbReference type="GeneID" id="18240554"/>
<feature type="compositionally biased region" description="Polar residues" evidence="9">
    <location>
        <begin position="289"/>
        <end position="315"/>
    </location>
</feature>
<feature type="compositionally biased region" description="Low complexity" evidence="9">
    <location>
        <begin position="247"/>
        <end position="266"/>
    </location>
</feature>
<feature type="compositionally biased region" description="Basic and acidic residues" evidence="9">
    <location>
        <begin position="321"/>
        <end position="335"/>
    </location>
</feature>
<feature type="region of interest" description="Disordered" evidence="9">
    <location>
        <begin position="543"/>
        <end position="630"/>
    </location>
</feature>
<name>F4NZK1_BATDJ</name>
<dbReference type="HOGENOM" id="CLU_011862_2_1_1"/>
<dbReference type="GO" id="GO:0043130">
    <property type="term" value="F:ubiquitin binding"/>
    <property type="evidence" value="ECO:0000318"/>
    <property type="project" value="GO_Central"/>
</dbReference>
<dbReference type="Pfam" id="PF02809">
    <property type="entry name" value="UIM"/>
    <property type="match status" value="2"/>
</dbReference>
<dbReference type="Pfam" id="PF01363">
    <property type="entry name" value="FYVE"/>
    <property type="match status" value="1"/>
</dbReference>
<dbReference type="Gene3D" id="1.20.5.1940">
    <property type="match status" value="1"/>
</dbReference>
<organism evidence="12 13">
    <name type="scientific">Batrachochytrium dendrobatidis (strain JAM81 / FGSC 10211)</name>
    <name type="common">Frog chytrid fungus</name>
    <dbReference type="NCBI Taxonomy" id="684364"/>
    <lineage>
        <taxon>Eukaryota</taxon>
        <taxon>Fungi</taxon>
        <taxon>Fungi incertae sedis</taxon>
        <taxon>Chytridiomycota</taxon>
        <taxon>Chytridiomycota incertae sedis</taxon>
        <taxon>Chytridiomycetes</taxon>
        <taxon>Rhizophydiales</taxon>
        <taxon>Rhizophydiales incertae sedis</taxon>
        <taxon>Batrachochytrium</taxon>
    </lineage>
</organism>
<dbReference type="GO" id="GO:0010008">
    <property type="term" value="C:endosome membrane"/>
    <property type="evidence" value="ECO:0007669"/>
    <property type="project" value="UniProtKB-SubCell"/>
</dbReference>
<dbReference type="InterPro" id="IPR017073">
    <property type="entry name" value="HGS/VPS27"/>
</dbReference>
<dbReference type="SMART" id="SM00288">
    <property type="entry name" value="VHS"/>
    <property type="match status" value="1"/>
</dbReference>
<dbReference type="SMART" id="SM00726">
    <property type="entry name" value="UIM"/>
    <property type="match status" value="2"/>
</dbReference>
<dbReference type="SMART" id="SM00064">
    <property type="entry name" value="FYVE"/>
    <property type="match status" value="1"/>
</dbReference>
<feature type="region of interest" description="Disordered" evidence="9">
    <location>
        <begin position="289"/>
        <end position="366"/>
    </location>
</feature>
<proteinExistence type="inferred from homology"/>
<dbReference type="STRING" id="684364.F4NZK1"/>
<feature type="compositionally biased region" description="Polar residues" evidence="9">
    <location>
        <begin position="583"/>
        <end position="596"/>
    </location>
</feature>
<feature type="compositionally biased region" description="Polar residues" evidence="9">
    <location>
        <begin position="337"/>
        <end position="366"/>
    </location>
</feature>
<comment type="similarity">
    <text evidence="2">Belongs to the VPS27 family.</text>
</comment>
<dbReference type="FunCoup" id="F4NZK1">
    <property type="interactions" value="93"/>
</dbReference>
<dbReference type="InterPro" id="IPR013083">
    <property type="entry name" value="Znf_RING/FYVE/PHD"/>
</dbReference>
<dbReference type="Pfam" id="PF00790">
    <property type="entry name" value="VHS"/>
    <property type="match status" value="1"/>
</dbReference>
<dbReference type="InterPro" id="IPR000306">
    <property type="entry name" value="Znf_FYVE"/>
</dbReference>
<keyword evidence="13" id="KW-1185">Reference proteome</keyword>
<evidence type="ECO:0000259" key="10">
    <source>
        <dbReference type="PROSITE" id="PS50178"/>
    </source>
</evidence>
<dbReference type="Pfam" id="PF21356">
    <property type="entry name" value="Vps27_GAT-like"/>
    <property type="match status" value="1"/>
</dbReference>
<dbReference type="InterPro" id="IPR002014">
    <property type="entry name" value="VHS_dom"/>
</dbReference>
<dbReference type="OMA" id="DQQCSAK"/>
<dbReference type="SUPFAM" id="SSF48464">
    <property type="entry name" value="ENTH/VHS domain"/>
    <property type="match status" value="1"/>
</dbReference>
<dbReference type="CDD" id="cd16979">
    <property type="entry name" value="VHS_Vps27"/>
    <property type="match status" value="1"/>
</dbReference>
<dbReference type="PROSITE" id="PS50179">
    <property type="entry name" value="VHS"/>
    <property type="match status" value="1"/>
</dbReference>
<evidence type="ECO:0000259" key="11">
    <source>
        <dbReference type="PROSITE" id="PS50179"/>
    </source>
</evidence>
<evidence type="ECO:0000313" key="12">
    <source>
        <dbReference type="EMBL" id="EGF81144.1"/>
    </source>
</evidence>
<dbReference type="PANTHER" id="PTHR46275">
    <property type="entry name" value="HEPATOCYTE GROWTH FACTOR-REGULATED TYROSINE KINASE SUBSTRATE"/>
    <property type="match status" value="1"/>
</dbReference>
<keyword evidence="5" id="KW-0967">Endosome</keyword>
<comment type="subcellular location">
    <subcellularLocation>
        <location evidence="1">Endosome membrane</location>
        <topology evidence="1">Peripheral membrane protein</topology>
        <orientation evidence="1">Cytoplasmic side</orientation>
    </subcellularLocation>
</comment>
<keyword evidence="6 8" id="KW-0863">Zinc-finger</keyword>
<dbReference type="PROSITE" id="PS50330">
    <property type="entry name" value="UIM"/>
    <property type="match status" value="2"/>
</dbReference>
<gene>
    <name evidence="12" type="ORF">BATDEDRAFT_34756</name>
</gene>
<dbReference type="GO" id="GO:0031623">
    <property type="term" value="P:receptor internalization"/>
    <property type="evidence" value="ECO:0000318"/>
    <property type="project" value="GO_Central"/>
</dbReference>
<feature type="domain" description="VHS" evidence="11">
    <location>
        <begin position="22"/>
        <end position="152"/>
    </location>
</feature>
<feature type="region of interest" description="Disordered" evidence="9">
    <location>
        <begin position="238"/>
        <end position="273"/>
    </location>
</feature>
<dbReference type="InterPro" id="IPR049425">
    <property type="entry name" value="Vps27_GAT-like"/>
</dbReference>
<dbReference type="InterPro" id="IPR003903">
    <property type="entry name" value="UIM_dom"/>
</dbReference>
<protein>
    <recommendedName>
        <fullName evidence="3">Vacuolar protein sorting-associated protein 27</fullName>
    </recommendedName>
</protein>
<dbReference type="GO" id="GO:0007034">
    <property type="term" value="P:vacuolar transport"/>
    <property type="evidence" value="ECO:0007669"/>
    <property type="project" value="UniProtKB-ARBA"/>
</dbReference>
<evidence type="ECO:0000256" key="3">
    <source>
        <dbReference type="ARBA" id="ARBA00017753"/>
    </source>
</evidence>
<evidence type="ECO:0000256" key="9">
    <source>
        <dbReference type="SAM" id="MobiDB-lite"/>
    </source>
</evidence>
<dbReference type="PROSITE" id="PS50178">
    <property type="entry name" value="ZF_FYVE"/>
    <property type="match status" value="1"/>
</dbReference>
<dbReference type="InParanoid" id="F4NZK1"/>
<dbReference type="EMBL" id="GL882882">
    <property type="protein sequence ID" value="EGF81144.1"/>
    <property type="molecule type" value="Genomic_DNA"/>
</dbReference>